<sequence length="589" mass="65406">MMHQRFHGSVVTILATVILFGHFAQSQQSWNKSFSIQENNVINVLVGFVYTSLPDAARPPYTFYSTSQKAFIEKYFTITLDSGEIRAKVMLDREENETYSFALLKNYDYIQITIRVTDVNDNSPKFSNDTKYLIIPENAPHYKITLGSAVDIDIGQNTIQSYLILSGNVDFAFNVSGRFSGTQVLLLDLGINGTLDYETTKSYTLIIRVYDGGTPRLYGDMTVYITIIDANDNQPIFNQSKYSAAVQENATIGQSIIEVFATDLDSGDNGKVSYIIDRQNSDPEAYFLIDEVTGIVTLQKRLDYELKTSYKLIVIARDNGSQPLQTSVLIDIEVLNINEQPAKIEVTFLTNQTGRVREDANVNDFVARISVSDPDASSDSNSSITVRLEGGEGYFGLIIRDRVVYLIVNQTLDRETKPWFNLTVVAVDSGTPPLFQSKNILLTIDDVNDNKPVFSSAVYLAEIEEMSSNGSSVVQVTATDRDIGENARVTYSINDDPDRHSDWFQIDTNSGLITTNGKIDCEVESKSQLIVVARDSGIPQMSSSATVLVSVLDINDKEPMFEHSQYSAAVPESRAVGSCILQVRLGSII</sequence>
<dbReference type="PROSITE" id="PS50268">
    <property type="entry name" value="CADHERIN_2"/>
    <property type="match status" value="5"/>
</dbReference>
<evidence type="ECO:0000259" key="11">
    <source>
        <dbReference type="PROSITE" id="PS50268"/>
    </source>
</evidence>
<dbReference type="Proteomes" id="UP001634394">
    <property type="component" value="Unassembled WGS sequence"/>
</dbReference>
<evidence type="ECO:0000256" key="8">
    <source>
        <dbReference type="ARBA" id="ARBA00023180"/>
    </source>
</evidence>
<keyword evidence="2" id="KW-0812">Transmembrane</keyword>
<feature type="domain" description="Cadherin" evidence="11">
    <location>
        <begin position="127"/>
        <end position="237"/>
    </location>
</feature>
<organism evidence="12 13">
    <name type="scientific">Sinanodonta woodiana</name>
    <name type="common">Chinese pond mussel</name>
    <name type="synonym">Anodonta woodiana</name>
    <dbReference type="NCBI Taxonomy" id="1069815"/>
    <lineage>
        <taxon>Eukaryota</taxon>
        <taxon>Metazoa</taxon>
        <taxon>Spiralia</taxon>
        <taxon>Lophotrochozoa</taxon>
        <taxon>Mollusca</taxon>
        <taxon>Bivalvia</taxon>
        <taxon>Autobranchia</taxon>
        <taxon>Heteroconchia</taxon>
        <taxon>Palaeoheterodonta</taxon>
        <taxon>Unionida</taxon>
        <taxon>Unionoidea</taxon>
        <taxon>Unionidae</taxon>
        <taxon>Unioninae</taxon>
        <taxon>Sinanodonta</taxon>
    </lineage>
</organism>
<evidence type="ECO:0000256" key="10">
    <source>
        <dbReference type="SAM" id="SignalP"/>
    </source>
</evidence>
<keyword evidence="13" id="KW-1185">Reference proteome</keyword>
<evidence type="ECO:0000256" key="1">
    <source>
        <dbReference type="ARBA" id="ARBA00004167"/>
    </source>
</evidence>
<keyword evidence="8" id="KW-0325">Glycoprotein</keyword>
<dbReference type="PANTHER" id="PTHR24028">
    <property type="entry name" value="CADHERIN-87A"/>
    <property type="match status" value="1"/>
</dbReference>
<protein>
    <recommendedName>
        <fullName evidence="11">Cadherin domain-containing protein</fullName>
    </recommendedName>
</protein>
<name>A0ABD3WZZ1_SINWO</name>
<evidence type="ECO:0000256" key="4">
    <source>
        <dbReference type="ARBA" id="ARBA00022737"/>
    </source>
</evidence>
<reference evidence="12 13" key="1">
    <citation type="submission" date="2024-11" db="EMBL/GenBank/DDBJ databases">
        <title>Chromosome-level genome assembly of the freshwater bivalve Anodonta woodiana.</title>
        <authorList>
            <person name="Chen X."/>
        </authorList>
    </citation>
    <scope>NUCLEOTIDE SEQUENCE [LARGE SCALE GENOMIC DNA]</scope>
    <source>
        <strain evidence="12">MN2024</strain>
        <tissue evidence="12">Gills</tissue>
    </source>
</reference>
<dbReference type="SUPFAM" id="SSF49313">
    <property type="entry name" value="Cadherin-like"/>
    <property type="match status" value="5"/>
</dbReference>
<dbReference type="InterPro" id="IPR050174">
    <property type="entry name" value="Protocadherin/Cadherin-CA"/>
</dbReference>
<dbReference type="FunFam" id="2.60.40.60:FF:000020">
    <property type="entry name" value="Dachsous cadherin-related 1b"/>
    <property type="match status" value="1"/>
</dbReference>
<keyword evidence="7" id="KW-0472">Membrane</keyword>
<keyword evidence="6" id="KW-1133">Transmembrane helix</keyword>
<dbReference type="InterPro" id="IPR015919">
    <property type="entry name" value="Cadherin-like_sf"/>
</dbReference>
<evidence type="ECO:0000256" key="5">
    <source>
        <dbReference type="ARBA" id="ARBA00022837"/>
    </source>
</evidence>
<dbReference type="CDD" id="cd11304">
    <property type="entry name" value="Cadherin_repeat"/>
    <property type="match status" value="5"/>
</dbReference>
<evidence type="ECO:0000256" key="7">
    <source>
        <dbReference type="ARBA" id="ARBA00023136"/>
    </source>
</evidence>
<dbReference type="GO" id="GO:0005509">
    <property type="term" value="F:calcium ion binding"/>
    <property type="evidence" value="ECO:0007669"/>
    <property type="project" value="UniProtKB-UniRule"/>
</dbReference>
<proteinExistence type="predicted"/>
<feature type="domain" description="Cadherin" evidence="11">
    <location>
        <begin position="238"/>
        <end position="343"/>
    </location>
</feature>
<feature type="domain" description="Cadherin" evidence="11">
    <location>
        <begin position="348"/>
        <end position="454"/>
    </location>
</feature>
<evidence type="ECO:0000256" key="3">
    <source>
        <dbReference type="ARBA" id="ARBA00022729"/>
    </source>
</evidence>
<comment type="subcellular location">
    <subcellularLocation>
        <location evidence="1">Membrane</location>
        <topology evidence="1">Single-pass membrane protein</topology>
    </subcellularLocation>
</comment>
<dbReference type="SMART" id="SM00112">
    <property type="entry name" value="CA"/>
    <property type="match status" value="5"/>
</dbReference>
<dbReference type="PANTHER" id="PTHR24028:SF328">
    <property type="entry name" value="CADHERIN-3"/>
    <property type="match status" value="1"/>
</dbReference>
<dbReference type="PROSITE" id="PS00232">
    <property type="entry name" value="CADHERIN_1"/>
    <property type="match status" value="2"/>
</dbReference>
<accession>A0ABD3WZZ1</accession>
<dbReference type="GO" id="GO:0016020">
    <property type="term" value="C:membrane"/>
    <property type="evidence" value="ECO:0007669"/>
    <property type="project" value="UniProtKB-SubCell"/>
</dbReference>
<dbReference type="FunFam" id="2.60.40.60:FF:000092">
    <property type="entry name" value="Protocadherin 8"/>
    <property type="match status" value="2"/>
</dbReference>
<evidence type="ECO:0000256" key="6">
    <source>
        <dbReference type="ARBA" id="ARBA00022989"/>
    </source>
</evidence>
<keyword evidence="5 9" id="KW-0106">Calcium</keyword>
<comment type="caution">
    <text evidence="12">The sequence shown here is derived from an EMBL/GenBank/DDBJ whole genome shotgun (WGS) entry which is preliminary data.</text>
</comment>
<gene>
    <name evidence="12" type="ORF">ACJMK2_030695</name>
</gene>
<feature type="chain" id="PRO_5044865685" description="Cadherin domain-containing protein" evidence="10">
    <location>
        <begin position="27"/>
        <end position="589"/>
    </location>
</feature>
<dbReference type="AlphaFoldDB" id="A0ABD3WZZ1"/>
<dbReference type="PRINTS" id="PR00205">
    <property type="entry name" value="CADHERIN"/>
</dbReference>
<evidence type="ECO:0000313" key="13">
    <source>
        <dbReference type="Proteomes" id="UP001634394"/>
    </source>
</evidence>
<evidence type="ECO:0000256" key="9">
    <source>
        <dbReference type="PROSITE-ProRule" id="PRU00043"/>
    </source>
</evidence>
<keyword evidence="4" id="KW-0677">Repeat</keyword>
<dbReference type="InterPro" id="IPR002126">
    <property type="entry name" value="Cadherin-like_dom"/>
</dbReference>
<dbReference type="FunFam" id="2.60.40.60:FF:000033">
    <property type="entry name" value="FAT atypical cadherin 1"/>
    <property type="match status" value="1"/>
</dbReference>
<dbReference type="Gene3D" id="2.60.40.60">
    <property type="entry name" value="Cadherins"/>
    <property type="match status" value="5"/>
</dbReference>
<feature type="domain" description="Cadherin" evidence="11">
    <location>
        <begin position="455"/>
        <end position="561"/>
    </location>
</feature>
<dbReference type="EMBL" id="JBJQND010000004">
    <property type="protein sequence ID" value="KAL3878332.1"/>
    <property type="molecule type" value="Genomic_DNA"/>
</dbReference>
<feature type="domain" description="Cadherin" evidence="11">
    <location>
        <begin position="28"/>
        <end position="126"/>
    </location>
</feature>
<evidence type="ECO:0000313" key="12">
    <source>
        <dbReference type="EMBL" id="KAL3878332.1"/>
    </source>
</evidence>
<keyword evidence="3 10" id="KW-0732">Signal</keyword>
<feature type="signal peptide" evidence="10">
    <location>
        <begin position="1"/>
        <end position="26"/>
    </location>
</feature>
<dbReference type="InterPro" id="IPR020894">
    <property type="entry name" value="Cadherin_CS"/>
</dbReference>
<dbReference type="Pfam" id="PF00028">
    <property type="entry name" value="Cadherin"/>
    <property type="match status" value="4"/>
</dbReference>
<evidence type="ECO:0000256" key="2">
    <source>
        <dbReference type="ARBA" id="ARBA00022692"/>
    </source>
</evidence>